<reference evidence="2" key="1">
    <citation type="submission" date="2024-05" db="EMBL/GenBank/DDBJ databases">
        <authorList>
            <person name="Yang L."/>
            <person name="Pan L."/>
        </authorList>
    </citation>
    <scope>NUCLEOTIDE SEQUENCE</scope>
    <source>
        <strain evidence="2">FCG-7</strain>
    </source>
</reference>
<dbReference type="Gene3D" id="1.25.40.10">
    <property type="entry name" value="Tetratricopeptide repeat domain"/>
    <property type="match status" value="1"/>
</dbReference>
<evidence type="ECO:0000256" key="1">
    <source>
        <dbReference type="SAM" id="Phobius"/>
    </source>
</evidence>
<evidence type="ECO:0000313" key="2">
    <source>
        <dbReference type="EMBL" id="XBL99384.1"/>
    </source>
</evidence>
<dbReference type="RefSeq" id="WP_348943813.1">
    <property type="nucleotide sequence ID" value="NZ_CP157355.1"/>
</dbReference>
<dbReference type="EMBL" id="CP157355">
    <property type="protein sequence ID" value="XBL99384.1"/>
    <property type="molecule type" value="Genomic_DNA"/>
</dbReference>
<dbReference type="KEGG" id="cmav:ABHF33_09910"/>
<keyword evidence="1" id="KW-0472">Membrane</keyword>
<keyword evidence="1" id="KW-1133">Transmembrane helix</keyword>
<gene>
    <name evidence="2" type="ORF">ABHF33_09910</name>
</gene>
<evidence type="ECO:0008006" key="3">
    <source>
        <dbReference type="Google" id="ProtNLM"/>
    </source>
</evidence>
<organism evidence="2">
    <name type="scientific">Chitinibacter mangrovi</name>
    <dbReference type="NCBI Taxonomy" id="3153927"/>
    <lineage>
        <taxon>Bacteria</taxon>
        <taxon>Pseudomonadati</taxon>
        <taxon>Pseudomonadota</taxon>
        <taxon>Betaproteobacteria</taxon>
        <taxon>Neisseriales</taxon>
        <taxon>Chitinibacteraceae</taxon>
        <taxon>Chitinibacter</taxon>
    </lineage>
</organism>
<name>A0AAU7F6Z6_9NEIS</name>
<feature type="transmembrane region" description="Helical" evidence="1">
    <location>
        <begin position="7"/>
        <end position="28"/>
    </location>
</feature>
<protein>
    <recommendedName>
        <fullName evidence="3">Tetratricopeptide repeat protein</fullName>
    </recommendedName>
</protein>
<dbReference type="InterPro" id="IPR011990">
    <property type="entry name" value="TPR-like_helical_dom_sf"/>
</dbReference>
<dbReference type="SUPFAM" id="SSF48452">
    <property type="entry name" value="TPR-like"/>
    <property type="match status" value="1"/>
</dbReference>
<sequence length="214" mass="24827">MKLSPRITNLISMAAIALGMMLSVLIIWPSLQQAWYDLHTLQARKQIDRWLSNPQQAFELEDWIAARDALQEANRACPAVAQYHIELARLQVFRAIKAQQAPAIRDRFYQQASEHYRMALNVQPNNIHSMANLVQFKAYLGQADAEFAQLFQRAQRIAPHEADIQLTLLNAGYQNWPRLTPEMHAQIRQLENRALQQQQQKVRKLQANYPNLTF</sequence>
<dbReference type="AlphaFoldDB" id="A0AAU7F6Z6"/>
<proteinExistence type="predicted"/>
<accession>A0AAU7F6Z6</accession>
<keyword evidence="1" id="KW-0812">Transmembrane</keyword>